<gene>
    <name evidence="1" type="ORF">SAMN04488529_10718</name>
</gene>
<dbReference type="SUPFAM" id="SSF53448">
    <property type="entry name" value="Nucleotide-diphospho-sugar transferases"/>
    <property type="match status" value="1"/>
</dbReference>
<protein>
    <recommendedName>
        <fullName evidence="3">Lipopolysaccharide biosynthesis protein, LPS:glycosyltransferase</fullName>
    </recommendedName>
</protein>
<reference evidence="1 2" key="1">
    <citation type="submission" date="2016-10" db="EMBL/GenBank/DDBJ databases">
        <authorList>
            <person name="de Groot N.N."/>
        </authorList>
    </citation>
    <scope>NUCLEOTIDE SEQUENCE [LARGE SCALE GENOMIC DNA]</scope>
    <source>
        <strain evidence="1 2">DSM 12272</strain>
    </source>
</reference>
<dbReference type="AlphaFoldDB" id="A0A1H0THG8"/>
<dbReference type="Proteomes" id="UP000198597">
    <property type="component" value="Unassembled WGS sequence"/>
</dbReference>
<organism evidence="1 2">
    <name type="scientific">Clostridium gasigenes</name>
    <dbReference type="NCBI Taxonomy" id="94869"/>
    <lineage>
        <taxon>Bacteria</taxon>
        <taxon>Bacillati</taxon>
        <taxon>Bacillota</taxon>
        <taxon>Clostridia</taxon>
        <taxon>Eubacteriales</taxon>
        <taxon>Clostridiaceae</taxon>
        <taxon>Clostridium</taxon>
    </lineage>
</organism>
<name>A0A1H0THG8_9CLOT</name>
<proteinExistence type="predicted"/>
<evidence type="ECO:0008006" key="3">
    <source>
        <dbReference type="Google" id="ProtNLM"/>
    </source>
</evidence>
<evidence type="ECO:0000313" key="2">
    <source>
        <dbReference type="Proteomes" id="UP000198597"/>
    </source>
</evidence>
<dbReference type="EMBL" id="FNJM01000007">
    <property type="protein sequence ID" value="SDP52986.1"/>
    <property type="molecule type" value="Genomic_DNA"/>
</dbReference>
<accession>A0A1H0THG8</accession>
<dbReference type="RefSeq" id="WP_089970154.1">
    <property type="nucleotide sequence ID" value="NZ_FNJM01000007.1"/>
</dbReference>
<sequence>MRNLIFNALAFKDGFQTSTQIENISNKIETYIKNSFVSLVSCKSKNKDCDVCLLTNIDLPIKYKNLFEQNNIIVQRIDFDEFNLPKEFTWSLAFFKLKAIKYVVENLNYDNYLMLDTDTFTVNSLNDLWLECTHGVVLYDLDHKISHPHRMEIYNNLSKYGSDFNPINHYGGEFIAGNKEVLLRFTTSLYNEYIKMKNCIELDKTLGDEFLISIVADEFKNELIRANRYIYRYWTGDFYLVSTNYMNNAVDIWHLPQEKETGILWLYDYYIKHRKFPELLSCAKKFDFPNYKMPVKKLIKMKYRNLLRRLK</sequence>
<dbReference type="InterPro" id="IPR029044">
    <property type="entry name" value="Nucleotide-diphossugar_trans"/>
</dbReference>
<evidence type="ECO:0000313" key="1">
    <source>
        <dbReference type="EMBL" id="SDP52986.1"/>
    </source>
</evidence>
<dbReference type="OrthoDB" id="9797223at2"/>
<dbReference type="Gene3D" id="3.90.550.10">
    <property type="entry name" value="Spore Coat Polysaccharide Biosynthesis Protein SpsA, Chain A"/>
    <property type="match status" value="1"/>
</dbReference>
<keyword evidence="2" id="KW-1185">Reference proteome</keyword>